<evidence type="ECO:0000256" key="3">
    <source>
        <dbReference type="ARBA" id="ARBA00022729"/>
    </source>
</evidence>
<evidence type="ECO:0000313" key="6">
    <source>
        <dbReference type="EMBL" id="MBF2714185.1"/>
    </source>
</evidence>
<dbReference type="InterPro" id="IPR001638">
    <property type="entry name" value="Solute-binding_3/MltF_N"/>
</dbReference>
<proteinExistence type="inferred from homology"/>
<comment type="caution">
    <text evidence="5">The sequence shown here is derived from an EMBL/GenBank/DDBJ whole genome shotgun (WGS) entry which is preliminary data.</text>
</comment>
<reference evidence="7 8" key="2">
    <citation type="submission" date="2019-12" db="EMBL/GenBank/DDBJ databases">
        <title>Whole-genome sequencing of Allorhizobium vitis.</title>
        <authorList>
            <person name="Gan H.M."/>
            <person name="Szegedi E."/>
            <person name="Burr T."/>
            <person name="Savka M.A."/>
        </authorList>
    </citation>
    <scope>NUCLEOTIDE SEQUENCE [LARGE SCALE GENOMIC DNA]</scope>
    <source>
        <strain evidence="7 8">CG989</strain>
    </source>
</reference>
<dbReference type="AlphaFoldDB" id="A0A1S2DYG8"/>
<accession>A0A1S2DYG8</accession>
<evidence type="ECO:0000313" key="8">
    <source>
        <dbReference type="Proteomes" id="UP000436692"/>
    </source>
</evidence>
<dbReference type="EMBL" id="WPHM01000025">
    <property type="protein sequence ID" value="MUZ60966.1"/>
    <property type="molecule type" value="Genomic_DNA"/>
</dbReference>
<feature type="domain" description="Solute-binding protein family 3/N-terminal" evidence="4">
    <location>
        <begin position="39"/>
        <end position="272"/>
    </location>
</feature>
<dbReference type="PANTHER" id="PTHR30085">
    <property type="entry name" value="AMINO ACID ABC TRANSPORTER PERMEASE"/>
    <property type="match status" value="1"/>
</dbReference>
<dbReference type="EMBL" id="QUSG01000025">
    <property type="protein sequence ID" value="KAA3520817.1"/>
    <property type="molecule type" value="Genomic_DNA"/>
</dbReference>
<keyword evidence="2" id="KW-0813">Transport</keyword>
<dbReference type="Pfam" id="PF00497">
    <property type="entry name" value="SBP_bac_3"/>
    <property type="match status" value="1"/>
</dbReference>
<gene>
    <name evidence="5" type="ORF">DXT89_24715</name>
    <name evidence="7" type="ORF">GOZ95_26455</name>
    <name evidence="6" type="ORF">IEI95_007990</name>
</gene>
<dbReference type="CDD" id="cd13688">
    <property type="entry name" value="PBP2_GltI_DEBP"/>
    <property type="match status" value="1"/>
</dbReference>
<dbReference type="SMART" id="SM00062">
    <property type="entry name" value="PBPb"/>
    <property type="match status" value="1"/>
</dbReference>
<comment type="similarity">
    <text evidence="1">Belongs to the bacterial solute-binding protein 3 family.</text>
</comment>
<dbReference type="EMBL" id="JACXXJ020000003">
    <property type="protein sequence ID" value="MBF2714185.1"/>
    <property type="molecule type" value="Genomic_DNA"/>
</dbReference>
<sequence>MLKTRRLRLLLVFVLVAFTGKGAFAENSPILDRILQTGIIRIGYSTDDAPFSFLDASGKPIGYSIDLCLRIVDSLRQKYTRPDLKIEYEPRSAANRFAKVMDGTIDIECVSTTNTAERRKSVAFSYAHFLTATQFVSLKASNLHRIEDLAGRTVTSPVATNNIGYLNSINRSRNLHIAVVPSSDQPTAFAMVTEGRASAYVMDSILLAVTIANSGAPEKYNLSDDSLMAPEPYGLMFRKGDNTFREDVNAALRQIFQGDEIKDTYDRWFMSPIPPNGINLNFPMSSALRTILHNPADQQ</sequence>
<reference evidence="5 9" key="1">
    <citation type="submission" date="2018-08" db="EMBL/GenBank/DDBJ databases">
        <title>Genome sequencing of Agrobacterium vitis strain ICMP 10754.</title>
        <authorList>
            <person name="Visnovsky S.B."/>
            <person name="Pitman A.R."/>
        </authorList>
    </citation>
    <scope>NUCLEOTIDE SEQUENCE [LARGE SCALE GENOMIC DNA]</scope>
    <source>
        <strain evidence="5 9">ICMP 10754</strain>
    </source>
</reference>
<evidence type="ECO:0000256" key="1">
    <source>
        <dbReference type="ARBA" id="ARBA00010333"/>
    </source>
</evidence>
<evidence type="ECO:0000313" key="9">
    <source>
        <dbReference type="Proteomes" id="UP000436911"/>
    </source>
</evidence>
<evidence type="ECO:0000313" key="7">
    <source>
        <dbReference type="EMBL" id="MUZ60966.1"/>
    </source>
</evidence>
<dbReference type="GO" id="GO:0005576">
    <property type="term" value="C:extracellular region"/>
    <property type="evidence" value="ECO:0007669"/>
    <property type="project" value="TreeGrafter"/>
</dbReference>
<protein>
    <submittedName>
        <fullName evidence="5">Amino acid ABC transporter substrate-binding protein</fullName>
    </submittedName>
    <submittedName>
        <fullName evidence="7">Transporter substrate-binding domain-containing protein</fullName>
    </submittedName>
</protein>
<dbReference type="OrthoDB" id="7240770at2"/>
<dbReference type="Proteomes" id="UP000655037">
    <property type="component" value="Unassembled WGS sequence"/>
</dbReference>
<reference evidence="6" key="3">
    <citation type="submission" date="2020-11" db="EMBL/GenBank/DDBJ databases">
        <title>Agrobacterium vitis strain K377 genome.</title>
        <authorList>
            <person name="Xi H."/>
        </authorList>
    </citation>
    <scope>NUCLEOTIDE SEQUENCE</scope>
    <source>
        <strain evidence="6">K377</strain>
    </source>
</reference>
<name>A0A1S2DYG8_AGRVI</name>
<keyword evidence="3" id="KW-0732">Signal</keyword>
<dbReference type="Proteomes" id="UP000436692">
    <property type="component" value="Unassembled WGS sequence"/>
</dbReference>
<organism evidence="5 9">
    <name type="scientific">Agrobacterium vitis</name>
    <name type="common">Rhizobium vitis</name>
    <dbReference type="NCBI Taxonomy" id="373"/>
    <lineage>
        <taxon>Bacteria</taxon>
        <taxon>Pseudomonadati</taxon>
        <taxon>Pseudomonadota</taxon>
        <taxon>Alphaproteobacteria</taxon>
        <taxon>Hyphomicrobiales</taxon>
        <taxon>Rhizobiaceae</taxon>
        <taxon>Rhizobium/Agrobacterium group</taxon>
        <taxon>Agrobacterium</taxon>
    </lineage>
</organism>
<dbReference type="SUPFAM" id="SSF53850">
    <property type="entry name" value="Periplasmic binding protein-like II"/>
    <property type="match status" value="1"/>
</dbReference>
<evidence type="ECO:0000256" key="2">
    <source>
        <dbReference type="ARBA" id="ARBA00022448"/>
    </source>
</evidence>
<dbReference type="Proteomes" id="UP000436911">
    <property type="component" value="Unassembled WGS sequence"/>
</dbReference>
<dbReference type="InterPro" id="IPR051455">
    <property type="entry name" value="Bact_solute-bind_prot3"/>
</dbReference>
<dbReference type="RefSeq" id="WP_071205909.1">
    <property type="nucleotide sequence ID" value="NZ_CP055265.1"/>
</dbReference>
<dbReference type="GO" id="GO:0006865">
    <property type="term" value="P:amino acid transport"/>
    <property type="evidence" value="ECO:0007669"/>
    <property type="project" value="TreeGrafter"/>
</dbReference>
<evidence type="ECO:0000259" key="4">
    <source>
        <dbReference type="SMART" id="SM00062"/>
    </source>
</evidence>
<dbReference type="GO" id="GO:0030288">
    <property type="term" value="C:outer membrane-bounded periplasmic space"/>
    <property type="evidence" value="ECO:0007669"/>
    <property type="project" value="TreeGrafter"/>
</dbReference>
<evidence type="ECO:0000313" key="5">
    <source>
        <dbReference type="EMBL" id="KAA3520817.1"/>
    </source>
</evidence>
<dbReference type="PANTHER" id="PTHR30085:SF2">
    <property type="entry name" value="GLUTAMATE_ASPARTATE IMPORT SOLUTE-BINDING PROTEIN"/>
    <property type="match status" value="1"/>
</dbReference>
<dbReference type="Gene3D" id="3.40.190.10">
    <property type="entry name" value="Periplasmic binding protein-like II"/>
    <property type="match status" value="2"/>
</dbReference>